<dbReference type="InterPro" id="IPR017896">
    <property type="entry name" value="4Fe4S_Fe-S-bd"/>
</dbReference>
<dbReference type="SUPFAM" id="SSF54862">
    <property type="entry name" value="4Fe-4S ferredoxins"/>
    <property type="match status" value="1"/>
</dbReference>
<dbReference type="Gene3D" id="3.30.70.20">
    <property type="match status" value="1"/>
</dbReference>
<sequence length="83" mass="9444">MSDIMSEAENQSSIESYKFHHIDISKCSQCKEFSCEEACFRGIYKVINKDSTPKCIVIEDNEDNCVKCHICTTACKLRAITID</sequence>
<accession>X1I6E4</accession>
<protein>
    <recommendedName>
        <fullName evidence="1">4Fe-4S ferredoxin-type domain-containing protein</fullName>
    </recommendedName>
</protein>
<dbReference type="AlphaFoldDB" id="X1I6E4"/>
<dbReference type="EMBL" id="BARU01043008">
    <property type="protein sequence ID" value="GAH77282.1"/>
    <property type="molecule type" value="Genomic_DNA"/>
</dbReference>
<reference evidence="2" key="1">
    <citation type="journal article" date="2014" name="Front. Microbiol.">
        <title>High frequency of phylogenetically diverse reductive dehalogenase-homologous genes in deep subseafloor sedimentary metagenomes.</title>
        <authorList>
            <person name="Kawai M."/>
            <person name="Futagami T."/>
            <person name="Toyoda A."/>
            <person name="Takaki Y."/>
            <person name="Nishi S."/>
            <person name="Hori S."/>
            <person name="Arai W."/>
            <person name="Tsubouchi T."/>
            <person name="Morono Y."/>
            <person name="Uchiyama I."/>
            <person name="Ito T."/>
            <person name="Fujiyama A."/>
            <person name="Inagaki F."/>
            <person name="Takami H."/>
        </authorList>
    </citation>
    <scope>NUCLEOTIDE SEQUENCE</scope>
    <source>
        <strain evidence="2">Expedition CK06-06</strain>
    </source>
</reference>
<dbReference type="PROSITE" id="PS51379">
    <property type="entry name" value="4FE4S_FER_2"/>
    <property type="match status" value="1"/>
</dbReference>
<feature type="domain" description="4Fe-4S ferredoxin-type" evidence="1">
    <location>
        <begin position="56"/>
        <end position="83"/>
    </location>
</feature>
<gene>
    <name evidence="2" type="ORF">S03H2_65958</name>
</gene>
<comment type="caution">
    <text evidence="2">The sequence shown here is derived from an EMBL/GenBank/DDBJ whole genome shotgun (WGS) entry which is preliminary data.</text>
</comment>
<evidence type="ECO:0000259" key="1">
    <source>
        <dbReference type="PROSITE" id="PS51379"/>
    </source>
</evidence>
<evidence type="ECO:0000313" key="2">
    <source>
        <dbReference type="EMBL" id="GAH77282.1"/>
    </source>
</evidence>
<proteinExistence type="predicted"/>
<name>X1I6E4_9ZZZZ</name>
<organism evidence="2">
    <name type="scientific">marine sediment metagenome</name>
    <dbReference type="NCBI Taxonomy" id="412755"/>
    <lineage>
        <taxon>unclassified sequences</taxon>
        <taxon>metagenomes</taxon>
        <taxon>ecological metagenomes</taxon>
    </lineage>
</organism>